<dbReference type="SUPFAM" id="SSF46894">
    <property type="entry name" value="C-terminal effector domain of the bipartite response regulators"/>
    <property type="match status" value="1"/>
</dbReference>
<dbReference type="PANTHER" id="PTHR44688">
    <property type="entry name" value="DNA-BINDING TRANSCRIPTIONAL ACTIVATOR DEVR_DOSR"/>
    <property type="match status" value="1"/>
</dbReference>
<dbReference type="SUPFAM" id="SSF48452">
    <property type="entry name" value="TPR-like"/>
    <property type="match status" value="1"/>
</dbReference>
<organism evidence="6">
    <name type="scientific">Streptomyces sp. R39</name>
    <dbReference type="NCBI Taxonomy" id="3238631"/>
    <lineage>
        <taxon>Bacteria</taxon>
        <taxon>Bacillati</taxon>
        <taxon>Actinomycetota</taxon>
        <taxon>Actinomycetes</taxon>
        <taxon>Kitasatosporales</taxon>
        <taxon>Streptomycetaceae</taxon>
        <taxon>Streptomyces</taxon>
    </lineage>
</organism>
<gene>
    <name evidence="6" type="ORF">AB5J52_35825</name>
</gene>
<feature type="compositionally biased region" description="Pro residues" evidence="4">
    <location>
        <begin position="543"/>
        <end position="559"/>
    </location>
</feature>
<dbReference type="SMART" id="SM00421">
    <property type="entry name" value="HTH_LUXR"/>
    <property type="match status" value="1"/>
</dbReference>
<evidence type="ECO:0000313" key="6">
    <source>
        <dbReference type="EMBL" id="XDQ47207.1"/>
    </source>
</evidence>
<dbReference type="Gene3D" id="1.10.10.10">
    <property type="entry name" value="Winged helix-like DNA-binding domain superfamily/Winged helix DNA-binding domain"/>
    <property type="match status" value="1"/>
</dbReference>
<dbReference type="GO" id="GO:0003677">
    <property type="term" value="F:DNA binding"/>
    <property type="evidence" value="ECO:0007669"/>
    <property type="project" value="UniProtKB-KW"/>
</dbReference>
<dbReference type="InterPro" id="IPR011990">
    <property type="entry name" value="TPR-like_helical_dom_sf"/>
</dbReference>
<proteinExistence type="predicted"/>
<dbReference type="AlphaFoldDB" id="A0AB39QXE3"/>
<protein>
    <submittedName>
        <fullName evidence="6">AAA family ATPase</fullName>
    </submittedName>
</protein>
<dbReference type="InterPro" id="IPR041664">
    <property type="entry name" value="AAA_16"/>
</dbReference>
<dbReference type="PROSITE" id="PS50043">
    <property type="entry name" value="HTH_LUXR_2"/>
    <property type="match status" value="1"/>
</dbReference>
<dbReference type="InterPro" id="IPR036388">
    <property type="entry name" value="WH-like_DNA-bd_sf"/>
</dbReference>
<dbReference type="EMBL" id="CP163441">
    <property type="protein sequence ID" value="XDQ47207.1"/>
    <property type="molecule type" value="Genomic_DNA"/>
</dbReference>
<reference evidence="6" key="1">
    <citation type="submission" date="2024-07" db="EMBL/GenBank/DDBJ databases">
        <authorList>
            <person name="Yu S.T."/>
        </authorList>
    </citation>
    <scope>NUCLEOTIDE SEQUENCE</scope>
    <source>
        <strain evidence="6">R39</strain>
    </source>
</reference>
<dbReference type="Gene3D" id="1.25.40.10">
    <property type="entry name" value="Tetratricopeptide repeat domain"/>
    <property type="match status" value="1"/>
</dbReference>
<feature type="region of interest" description="Disordered" evidence="4">
    <location>
        <begin position="539"/>
        <end position="567"/>
    </location>
</feature>
<dbReference type="CDD" id="cd06170">
    <property type="entry name" value="LuxR_C_like"/>
    <property type="match status" value="1"/>
</dbReference>
<keyword evidence="1" id="KW-0805">Transcription regulation</keyword>
<keyword evidence="3" id="KW-0804">Transcription</keyword>
<dbReference type="SUPFAM" id="SSF52540">
    <property type="entry name" value="P-loop containing nucleoside triphosphate hydrolases"/>
    <property type="match status" value="1"/>
</dbReference>
<dbReference type="Pfam" id="PF00196">
    <property type="entry name" value="GerE"/>
    <property type="match status" value="1"/>
</dbReference>
<accession>A0AB39QXE3</accession>
<dbReference type="Pfam" id="PF13191">
    <property type="entry name" value="AAA_16"/>
    <property type="match status" value="1"/>
</dbReference>
<evidence type="ECO:0000259" key="5">
    <source>
        <dbReference type="PROSITE" id="PS50043"/>
    </source>
</evidence>
<dbReference type="PRINTS" id="PR00038">
    <property type="entry name" value="HTHLUXR"/>
</dbReference>
<dbReference type="GO" id="GO:0006355">
    <property type="term" value="P:regulation of DNA-templated transcription"/>
    <property type="evidence" value="ECO:0007669"/>
    <property type="project" value="InterPro"/>
</dbReference>
<evidence type="ECO:0000256" key="4">
    <source>
        <dbReference type="SAM" id="MobiDB-lite"/>
    </source>
</evidence>
<dbReference type="PROSITE" id="PS00622">
    <property type="entry name" value="HTH_LUXR_1"/>
    <property type="match status" value="1"/>
</dbReference>
<dbReference type="PANTHER" id="PTHR44688:SF16">
    <property type="entry name" value="DNA-BINDING TRANSCRIPTIONAL ACTIVATOR DEVR_DOSR"/>
    <property type="match status" value="1"/>
</dbReference>
<feature type="domain" description="HTH luxR-type" evidence="5">
    <location>
        <begin position="856"/>
        <end position="920"/>
    </location>
</feature>
<dbReference type="RefSeq" id="WP_369226180.1">
    <property type="nucleotide sequence ID" value="NZ_CP163441.1"/>
</dbReference>
<evidence type="ECO:0000256" key="2">
    <source>
        <dbReference type="ARBA" id="ARBA00023125"/>
    </source>
</evidence>
<dbReference type="InterPro" id="IPR000792">
    <property type="entry name" value="Tscrpt_reg_LuxR_C"/>
</dbReference>
<evidence type="ECO:0000256" key="3">
    <source>
        <dbReference type="ARBA" id="ARBA00023163"/>
    </source>
</evidence>
<evidence type="ECO:0000256" key="1">
    <source>
        <dbReference type="ARBA" id="ARBA00023015"/>
    </source>
</evidence>
<keyword evidence="2" id="KW-0238">DNA-binding</keyword>
<dbReference type="InterPro" id="IPR027417">
    <property type="entry name" value="P-loop_NTPase"/>
</dbReference>
<sequence length="920" mass="97437">MTVHPSQQSTIGDGVGVLGRDGEIGRILRCVALEPGAAQTLLLLGEEGTGRTTLLRHVRERAAVDGVLVLAAQGWAEDPRHGHACLRQLLTPPVQEELAALPAAQQRALTAVPRADDPADEAELHAGVTALLDRLAASRPVLVCVDDADLCGRTFPEALFAAVRQLSGRALTVLLAARHEADLPTPPPGTETLRLGPLSATSAAALLDRQPAAPTGRHRLEILAEAEGNPLALVELGRGAPGPAEAVRHAHVFGVRVDALPAATRRALLYAAAAGPGETVATVMAALGTDELAVWAPAEAAGLIALAEDRFDFRQPLARSAAYLRRPAGERQQAHRELARVAVLPEVRARHLAAATVGADASVAAALEASAWRRGDAVEAARALEQAARLSPRPPERARRLAEALTAAHAAGDPGWVRELYERLVQEGGEPEFGCAAAGALASVLSHESAQRQAFELLVDAAEHFPFVDRTLALALAGLAAGIAVQSGLPEHTAALPTLLDRARHADASGRWRPATAGPLARLDTPHTRTLAALVAAVTRPRSAPPTGAPPGSGRPPAAPDASAARADLAAVAHQADEADVDLGQTRTADERLRGARAFGLRGWSVPPLVDTLLATGRFAEAGSVIEDALTEATVLRLPRLRADLEAQALTVRALRGTLPPEPWFTPSVWRAVSLDENRATHARLLRARGLASLGRGDMEDAWRQLRDLFTADGAPLHPCLSARAVAELAVTAQRTGRSAEALPIVERVLAEQGDRPSTRMTLLLHHATALVGPDREAEQHFQLALVNHGANRWPWECAHVRLNYAIWLRRCRRTLEARQQLTTVLETAERLGAGALAAAAGTELRASGAAPAPADAGLLEQLTAQQQQIVQLVARGLSNREIGERLFLSPRTVGSHLYNVYPKLGISSRHQLRDLVQGR</sequence>
<name>A0AB39QXE3_9ACTN</name>
<dbReference type="InterPro" id="IPR016032">
    <property type="entry name" value="Sig_transdc_resp-reg_C-effctor"/>
</dbReference>